<organism evidence="3 4">
    <name type="scientific">Dimargaris verticillata</name>
    <dbReference type="NCBI Taxonomy" id="2761393"/>
    <lineage>
        <taxon>Eukaryota</taxon>
        <taxon>Fungi</taxon>
        <taxon>Fungi incertae sedis</taxon>
        <taxon>Zoopagomycota</taxon>
        <taxon>Kickxellomycotina</taxon>
        <taxon>Dimargaritomycetes</taxon>
        <taxon>Dimargaritales</taxon>
        <taxon>Dimargaritaceae</taxon>
        <taxon>Dimargaris</taxon>
    </lineage>
</organism>
<proteinExistence type="predicted"/>
<keyword evidence="4" id="KW-1185">Reference proteome</keyword>
<feature type="chain" id="PRO_5040739019" description="Carbohydrate-binding module family 19 domain-containing protein" evidence="2">
    <location>
        <begin position="23"/>
        <end position="130"/>
    </location>
</feature>
<keyword evidence="2" id="KW-0732">Signal</keyword>
<feature type="signal peptide" evidence="2">
    <location>
        <begin position="1"/>
        <end position="22"/>
    </location>
</feature>
<evidence type="ECO:0000313" key="3">
    <source>
        <dbReference type="EMBL" id="KAJ1974249.1"/>
    </source>
</evidence>
<reference evidence="3" key="1">
    <citation type="submission" date="2022-07" db="EMBL/GenBank/DDBJ databases">
        <title>Phylogenomic reconstructions and comparative analyses of Kickxellomycotina fungi.</title>
        <authorList>
            <person name="Reynolds N.K."/>
            <person name="Stajich J.E."/>
            <person name="Barry K."/>
            <person name="Grigoriev I.V."/>
            <person name="Crous P."/>
            <person name="Smith M.E."/>
        </authorList>
    </citation>
    <scope>NUCLEOTIDE SEQUENCE</scope>
    <source>
        <strain evidence="3">RSA 567</strain>
    </source>
</reference>
<dbReference type="AlphaFoldDB" id="A0A9W8AY86"/>
<sequence>MQLTKLTLLLAAVLASSMMVSARPQDNAPDAVDATETATGTDDGPDTAPDTTDSAEYPLLTVNDASVQTDEWYTTYFDKCVSGTMRCSRDNSTQFYVCDHESPVLFDCGIGTTCIQNGDFIICGWGETPV</sequence>
<gene>
    <name evidence="3" type="ORF">H4R34_004788</name>
</gene>
<dbReference type="OrthoDB" id="5542565at2759"/>
<dbReference type="Proteomes" id="UP001151582">
    <property type="component" value="Unassembled WGS sequence"/>
</dbReference>
<evidence type="ECO:0000256" key="2">
    <source>
        <dbReference type="SAM" id="SignalP"/>
    </source>
</evidence>
<comment type="caution">
    <text evidence="3">The sequence shown here is derived from an EMBL/GenBank/DDBJ whole genome shotgun (WGS) entry which is preliminary data.</text>
</comment>
<evidence type="ECO:0008006" key="5">
    <source>
        <dbReference type="Google" id="ProtNLM"/>
    </source>
</evidence>
<dbReference type="EMBL" id="JANBQB010000681">
    <property type="protein sequence ID" value="KAJ1974249.1"/>
    <property type="molecule type" value="Genomic_DNA"/>
</dbReference>
<evidence type="ECO:0000313" key="4">
    <source>
        <dbReference type="Proteomes" id="UP001151582"/>
    </source>
</evidence>
<accession>A0A9W8AY86</accession>
<feature type="compositionally biased region" description="Low complexity" evidence="1">
    <location>
        <begin position="30"/>
        <end position="56"/>
    </location>
</feature>
<evidence type="ECO:0000256" key="1">
    <source>
        <dbReference type="SAM" id="MobiDB-lite"/>
    </source>
</evidence>
<name>A0A9W8AY86_9FUNG</name>
<feature type="region of interest" description="Disordered" evidence="1">
    <location>
        <begin position="24"/>
        <end position="57"/>
    </location>
</feature>
<protein>
    <recommendedName>
        <fullName evidence="5">Carbohydrate-binding module family 19 domain-containing protein</fullName>
    </recommendedName>
</protein>